<evidence type="ECO:0000313" key="9">
    <source>
        <dbReference type="Proteomes" id="UP001215461"/>
    </source>
</evidence>
<evidence type="ECO:0000256" key="5">
    <source>
        <dbReference type="ARBA" id="ARBA00023136"/>
    </source>
</evidence>
<feature type="transmembrane region" description="Helical" evidence="6">
    <location>
        <begin position="117"/>
        <end position="138"/>
    </location>
</feature>
<keyword evidence="5 6" id="KW-0472">Membrane</keyword>
<dbReference type="InterPro" id="IPR011701">
    <property type="entry name" value="MFS"/>
</dbReference>
<evidence type="ECO:0000313" key="8">
    <source>
        <dbReference type="EMBL" id="MDF8371396.1"/>
    </source>
</evidence>
<reference evidence="8 9" key="1">
    <citation type="submission" date="2020-03" db="EMBL/GenBank/DDBJ databases">
        <title>Comparative genomics of Weissella paramesenteroides.</title>
        <authorList>
            <person name="Kant R."/>
            <person name="Takala T."/>
            <person name="Saris P."/>
        </authorList>
    </citation>
    <scope>NUCLEOTIDE SEQUENCE [LARGE SCALE GENOMIC DNA]</scope>
    <source>
        <strain evidence="8 9">SJ27-4</strain>
    </source>
</reference>
<dbReference type="InterPro" id="IPR036259">
    <property type="entry name" value="MFS_trans_sf"/>
</dbReference>
<accession>A0ABD4XJZ1</accession>
<keyword evidence="4 6" id="KW-1133">Transmembrane helix</keyword>
<dbReference type="Gene3D" id="1.20.1250.20">
    <property type="entry name" value="MFS general substrate transporter like domains"/>
    <property type="match status" value="1"/>
</dbReference>
<evidence type="ECO:0000256" key="6">
    <source>
        <dbReference type="SAM" id="Phobius"/>
    </source>
</evidence>
<name>A0ABD4XJZ1_WEIPA</name>
<evidence type="ECO:0000256" key="1">
    <source>
        <dbReference type="ARBA" id="ARBA00004651"/>
    </source>
</evidence>
<feature type="domain" description="Major facilitator superfamily (MFS) profile" evidence="7">
    <location>
        <begin position="22"/>
        <end position="470"/>
    </location>
</feature>
<gene>
    <name evidence="8" type="ORF">G9403_07030</name>
</gene>
<dbReference type="InterPro" id="IPR020846">
    <property type="entry name" value="MFS_dom"/>
</dbReference>
<dbReference type="GO" id="GO:0005886">
    <property type="term" value="C:plasma membrane"/>
    <property type="evidence" value="ECO:0007669"/>
    <property type="project" value="UniProtKB-SubCell"/>
</dbReference>
<feature type="transmembrane region" description="Helical" evidence="6">
    <location>
        <begin position="21"/>
        <end position="40"/>
    </location>
</feature>
<keyword evidence="3 6" id="KW-0812">Transmembrane</keyword>
<dbReference type="Proteomes" id="UP001215461">
    <property type="component" value="Unassembled WGS sequence"/>
</dbReference>
<protein>
    <submittedName>
        <fullName evidence="8">Multidrug efflux MFS transporter</fullName>
    </submittedName>
</protein>
<dbReference type="AlphaFoldDB" id="A0ABD4XJZ1"/>
<dbReference type="SUPFAM" id="SSF103473">
    <property type="entry name" value="MFS general substrate transporter"/>
    <property type="match status" value="1"/>
</dbReference>
<dbReference type="PANTHER" id="PTHR42718">
    <property type="entry name" value="MAJOR FACILITATOR SUPERFAMILY MULTIDRUG TRANSPORTER MFSC"/>
    <property type="match status" value="1"/>
</dbReference>
<evidence type="ECO:0000256" key="3">
    <source>
        <dbReference type="ARBA" id="ARBA00022692"/>
    </source>
</evidence>
<feature type="transmembrane region" description="Helical" evidence="6">
    <location>
        <begin position="60"/>
        <end position="80"/>
    </location>
</feature>
<organism evidence="8 9">
    <name type="scientific">Weissella paramesenteroides</name>
    <name type="common">Leuconostoc paramesenteroides</name>
    <dbReference type="NCBI Taxonomy" id="1249"/>
    <lineage>
        <taxon>Bacteria</taxon>
        <taxon>Bacillati</taxon>
        <taxon>Bacillota</taxon>
        <taxon>Bacilli</taxon>
        <taxon>Lactobacillales</taxon>
        <taxon>Lactobacillaceae</taxon>
        <taxon>Weissella</taxon>
    </lineage>
</organism>
<dbReference type="PROSITE" id="PS50850">
    <property type="entry name" value="MFS"/>
    <property type="match status" value="1"/>
</dbReference>
<feature type="transmembrane region" description="Helical" evidence="6">
    <location>
        <begin position="145"/>
        <end position="164"/>
    </location>
</feature>
<feature type="transmembrane region" description="Helical" evidence="6">
    <location>
        <begin position="447"/>
        <end position="464"/>
    </location>
</feature>
<comment type="caution">
    <text evidence="8">The sequence shown here is derived from an EMBL/GenBank/DDBJ whole genome shotgun (WGS) entry which is preliminary data.</text>
</comment>
<sequence length="470" mass="51240">MFLKGSWIFMESQVVSKQTKYAISAVALLSFLGILIETSLNVALPSLTREFSVSLGTMQWVTSGYLLMVTIIMSTTGFLTKKFSARTLFTVAIIFNLIGTIFCLLASVFPVLLLGRLLQAISTGISTPLMYHLVLSLIPQSKRGVYIGFAAMIISLAPALGPTYGGTLTAFWSWRGIFIIALFLLIITALLGETYIRLPAKNTTQKFDWLGGILLTIMFVSLSLAFADAANAGFQSLKFVSLLLAFIVFASLLLLHLKRSENKILNFSILHHPVIRLRLINFFVLQFINIGISIVIPIFTEENLHLSAFSAGLILLPGSLLGAAVSPYAGKLFDRHGSYVPLISSSILLLIGTSLFFVTTSAATAFSITIIYILLRVGFNLGFSTSMSDASMHIESELNADLNSLFNTFQQFAGSFGTNVLAAVISVKQLEHGSKTLLTVQGTKIDYALLVILALISLGTILLSRKYKTR</sequence>
<dbReference type="EMBL" id="JAANXN010000008">
    <property type="protein sequence ID" value="MDF8371396.1"/>
    <property type="molecule type" value="Genomic_DNA"/>
</dbReference>
<feature type="transmembrane region" description="Helical" evidence="6">
    <location>
        <begin position="207"/>
        <end position="227"/>
    </location>
</feature>
<feature type="transmembrane region" description="Helical" evidence="6">
    <location>
        <begin position="87"/>
        <end position="111"/>
    </location>
</feature>
<proteinExistence type="predicted"/>
<feature type="transmembrane region" description="Helical" evidence="6">
    <location>
        <begin position="239"/>
        <end position="257"/>
    </location>
</feature>
<dbReference type="Pfam" id="PF07690">
    <property type="entry name" value="MFS_1"/>
    <property type="match status" value="1"/>
</dbReference>
<evidence type="ECO:0000259" key="7">
    <source>
        <dbReference type="PROSITE" id="PS50850"/>
    </source>
</evidence>
<feature type="transmembrane region" description="Helical" evidence="6">
    <location>
        <begin position="278"/>
        <end position="300"/>
    </location>
</feature>
<feature type="transmembrane region" description="Helical" evidence="6">
    <location>
        <begin position="176"/>
        <end position="195"/>
    </location>
</feature>
<dbReference type="Gene3D" id="1.20.1720.10">
    <property type="entry name" value="Multidrug resistance protein D"/>
    <property type="match status" value="1"/>
</dbReference>
<dbReference type="PANTHER" id="PTHR42718:SF9">
    <property type="entry name" value="MAJOR FACILITATOR SUPERFAMILY MULTIDRUG TRANSPORTER MFSC"/>
    <property type="match status" value="1"/>
</dbReference>
<comment type="subcellular location">
    <subcellularLocation>
        <location evidence="1">Cell membrane</location>
        <topology evidence="1">Multi-pass membrane protein</topology>
    </subcellularLocation>
</comment>
<keyword evidence="2" id="KW-0813">Transport</keyword>
<evidence type="ECO:0000256" key="2">
    <source>
        <dbReference type="ARBA" id="ARBA00022448"/>
    </source>
</evidence>
<feature type="transmembrane region" description="Helical" evidence="6">
    <location>
        <begin position="347"/>
        <end position="375"/>
    </location>
</feature>
<feature type="transmembrane region" description="Helical" evidence="6">
    <location>
        <begin position="306"/>
        <end position="326"/>
    </location>
</feature>
<evidence type="ECO:0000256" key="4">
    <source>
        <dbReference type="ARBA" id="ARBA00022989"/>
    </source>
</evidence>
<dbReference type="PRINTS" id="PR01036">
    <property type="entry name" value="TCRTETB"/>
</dbReference>